<name>F8NH32_SERL9</name>
<accession>F8NH32</accession>
<dbReference type="OrthoDB" id="3089764at2759"/>
<dbReference type="RefSeq" id="XP_007314131.1">
    <property type="nucleotide sequence ID" value="XM_007314069.1"/>
</dbReference>
<proteinExistence type="predicted"/>
<dbReference type="GeneID" id="18817679"/>
<organism>
    <name type="scientific">Serpula lacrymans var. lacrymans (strain S7.9)</name>
    <name type="common">Dry rot fungus</name>
    <dbReference type="NCBI Taxonomy" id="578457"/>
    <lineage>
        <taxon>Eukaryota</taxon>
        <taxon>Fungi</taxon>
        <taxon>Dikarya</taxon>
        <taxon>Basidiomycota</taxon>
        <taxon>Agaricomycotina</taxon>
        <taxon>Agaricomycetes</taxon>
        <taxon>Agaricomycetidae</taxon>
        <taxon>Boletales</taxon>
        <taxon>Coniophorineae</taxon>
        <taxon>Serpulaceae</taxon>
        <taxon>Serpula</taxon>
    </lineage>
</organism>
<feature type="non-terminal residue" evidence="1">
    <location>
        <position position="69"/>
    </location>
</feature>
<dbReference type="Proteomes" id="UP000008064">
    <property type="component" value="Unassembled WGS sequence"/>
</dbReference>
<gene>
    <name evidence="1" type="ORF">SERLADRAFT_458228</name>
</gene>
<reference evidence="1" key="1">
    <citation type="submission" date="2011-04" db="EMBL/GenBank/DDBJ databases">
        <title>Evolution of plant cell wall degrading machinery underlies the functional diversity of forest fungi.</title>
        <authorList>
            <consortium name="US DOE Joint Genome Institute (JGI-PGF)"/>
            <person name="Eastwood D.C."/>
            <person name="Floudas D."/>
            <person name="Binder M."/>
            <person name="Majcherczyk A."/>
            <person name="Schneider P."/>
            <person name="Aerts A."/>
            <person name="Asiegbu F.O."/>
            <person name="Baker S.E."/>
            <person name="Barry K."/>
            <person name="Bendiksby M."/>
            <person name="Blumentritt M."/>
            <person name="Coutinho P.M."/>
            <person name="Cullen D."/>
            <person name="Cullen D."/>
            <person name="Gathman A."/>
            <person name="Goodell B."/>
            <person name="Henrissat B."/>
            <person name="Ihrmark K."/>
            <person name="Kauserud H."/>
            <person name="Kohler A."/>
            <person name="LaButti K."/>
            <person name="Lapidus A."/>
            <person name="Lavin J.L."/>
            <person name="Lee Y.-H."/>
            <person name="Lindquist E."/>
            <person name="Lilly W."/>
            <person name="Lucas S."/>
            <person name="Morin E."/>
            <person name="Murat C."/>
            <person name="Oguiza J.A."/>
            <person name="Park J."/>
            <person name="Pisabarro A.G."/>
            <person name="Riley R."/>
            <person name="Rosling A."/>
            <person name="Salamov A."/>
            <person name="Schmidt O."/>
            <person name="Schmutz J."/>
            <person name="Skrede I."/>
            <person name="Stenlid J."/>
            <person name="Wiebenga A."/>
            <person name="Xie X."/>
            <person name="Kues U."/>
            <person name="Hibbett D.S."/>
            <person name="Hoffmeister D."/>
            <person name="Hogberg N."/>
            <person name="Martin F."/>
            <person name="Grigoriev I.V."/>
            <person name="Watkinson S.C."/>
        </authorList>
    </citation>
    <scope>NUCLEOTIDE SEQUENCE</scope>
    <source>
        <strain evidence="1">S7.9</strain>
    </source>
</reference>
<sequence>MSATTGQITDKFNRILTMPFIDQLMVTDINQSEVSVASVMLSCKRKYEHLQGTTVDTVRDLNTYSLLQE</sequence>
<dbReference type="HOGENOM" id="CLU_2782976_0_0_1"/>
<dbReference type="AlphaFoldDB" id="F8NH32"/>
<dbReference type="EMBL" id="GL945429">
    <property type="protein sequence ID" value="EGO29889.1"/>
    <property type="molecule type" value="Genomic_DNA"/>
</dbReference>
<dbReference type="KEGG" id="sla:SERLADRAFT_458228"/>
<protein>
    <submittedName>
        <fullName evidence="1">Uncharacterized protein</fullName>
    </submittedName>
</protein>
<evidence type="ECO:0000313" key="1">
    <source>
        <dbReference type="EMBL" id="EGO29889.1"/>
    </source>
</evidence>